<dbReference type="GO" id="GO:0005737">
    <property type="term" value="C:cytoplasm"/>
    <property type="evidence" value="ECO:0007669"/>
    <property type="project" value="TreeGrafter"/>
</dbReference>
<dbReference type="PIRSF" id="PIRSF039099">
    <property type="entry name" value="APP-BP1"/>
    <property type="match status" value="1"/>
</dbReference>
<dbReference type="SUPFAM" id="SSF69572">
    <property type="entry name" value="Activating enzymes of the ubiquitin-like proteins"/>
    <property type="match status" value="1"/>
</dbReference>
<sequence>MKPEINKSMIYDRQLRLWGDQGQNSLETANICLLNATVSGTESLKNLILPGIGKFTIVDDKKVTGSDVGSNFFLTIDQIGQSRAKCVTELLKNLNEFVEADYLEKDPVFLINENDKFFSQFNVIIASNMQEKELIKLNKICSNENIILVSLKTNGLFGILRSYVPEHTIIDAHPENVTDYRLDRPFQGLIDYCKSFDFSEMTIVEHSHMPFIVILYQCLEEFKSKHDGKMPSSYSERNELKEIIKSLRLNNDEENFDEAEKSIFKACKPTIIPSQLKEMFCDIKCSNINENSSNFWIIINAFADFAERHNCLPHSGIIPDMKSDTEKYVELQNIYRKKFQEDFYEIRQKVNTTLAQINRPIESIKDEQIITMIKNGSDLRIIRYRTLEDEFINQPNVSLIAQSLNEEFNNMVYYLLFRAVDHFYETHYRYPGVDNDSLDNDLELLKKSVEVITSQYSIDYSLIPEEAMQEIVRAGMSEIHTVSSLVGALVSQEILKLVTCQYTPMNNTCIFNGIQTTTTSYDL</sequence>
<dbReference type="EMBL" id="MCFH01000003">
    <property type="protein sequence ID" value="ORX59339.1"/>
    <property type="molecule type" value="Genomic_DNA"/>
</dbReference>
<keyword evidence="8" id="KW-1185">Reference proteome</keyword>
<reference evidence="7 8" key="2">
    <citation type="submission" date="2016-08" db="EMBL/GenBank/DDBJ databases">
        <title>Pervasive Adenine N6-methylation of Active Genes in Fungi.</title>
        <authorList>
            <consortium name="DOE Joint Genome Institute"/>
            <person name="Mondo S.J."/>
            <person name="Dannebaum R.O."/>
            <person name="Kuo R.C."/>
            <person name="Labutti K."/>
            <person name="Haridas S."/>
            <person name="Kuo A."/>
            <person name="Salamov A."/>
            <person name="Ahrendt S.R."/>
            <person name="Lipzen A."/>
            <person name="Sullivan W."/>
            <person name="Andreopoulos W.B."/>
            <person name="Clum A."/>
            <person name="Lindquist E."/>
            <person name="Daum C."/>
            <person name="Ramamoorthy G.K."/>
            <person name="Gryganskyi A."/>
            <person name="Culley D."/>
            <person name="Magnuson J.K."/>
            <person name="James T.Y."/>
            <person name="O'Malley M.A."/>
            <person name="Stajich J.E."/>
            <person name="Spatafora J.W."/>
            <person name="Visel A."/>
            <person name="Grigoriev I.V."/>
        </authorList>
    </citation>
    <scope>NUCLEOTIDE SEQUENCE [LARGE SCALE GENOMIC DNA]</scope>
    <source>
        <strain evidence="8">finn</strain>
    </source>
</reference>
<evidence type="ECO:0000256" key="1">
    <source>
        <dbReference type="ARBA" id="ARBA00005032"/>
    </source>
</evidence>
<dbReference type="InterPro" id="IPR045886">
    <property type="entry name" value="ThiF/MoeB/HesA"/>
</dbReference>
<evidence type="ECO:0000256" key="3">
    <source>
        <dbReference type="ARBA" id="ARBA00015407"/>
    </source>
</evidence>
<dbReference type="OrthoDB" id="1708823at2759"/>
<comment type="similarity">
    <text evidence="2 5">Belongs to the ubiquitin-activating E1 family. ULA1 subfamily.</text>
</comment>
<dbReference type="FunFam" id="3.40.50.720:FF:000475">
    <property type="entry name" value="NEDD8-activating enzyme E1 regulatory subunit"/>
    <property type="match status" value="1"/>
</dbReference>
<evidence type="ECO:0000259" key="6">
    <source>
        <dbReference type="Pfam" id="PF00899"/>
    </source>
</evidence>
<dbReference type="InterPro" id="IPR035985">
    <property type="entry name" value="Ubiquitin-activating_enz"/>
</dbReference>
<protein>
    <recommendedName>
        <fullName evidence="3 5">NEDD8-activating enzyme E1 regulatory subunit</fullName>
    </recommendedName>
</protein>
<gene>
    <name evidence="7" type="ORF">BCR36DRAFT_579922</name>
</gene>
<dbReference type="Pfam" id="PF00899">
    <property type="entry name" value="ThiF"/>
    <property type="match status" value="1"/>
</dbReference>
<reference evidence="7 8" key="1">
    <citation type="submission" date="2016-08" db="EMBL/GenBank/DDBJ databases">
        <title>Genomes of anaerobic fungi encode conserved fungal cellulosomes for biomass hydrolysis.</title>
        <authorList>
            <consortium name="DOE Joint Genome Institute"/>
            <person name="Haitjema C.H."/>
            <person name="Gilmore S.P."/>
            <person name="Henske J.K."/>
            <person name="Solomon K.V."/>
            <person name="De Groot R."/>
            <person name="Kuo A."/>
            <person name="Mondo S.J."/>
            <person name="Salamov A.A."/>
            <person name="Labutti K."/>
            <person name="Zhao Z."/>
            <person name="Chiniquy J."/>
            <person name="Barry K."/>
            <person name="Brewer H.M."/>
            <person name="Purvine S.O."/>
            <person name="Wright A.T."/>
            <person name="Boxma B."/>
            <person name="Van Alen T."/>
            <person name="Hackstein J.H."/>
            <person name="Baker S.E."/>
            <person name="Grigoriev I.V."/>
            <person name="O'Malley M.A."/>
        </authorList>
    </citation>
    <scope>NUCLEOTIDE SEQUENCE [LARGE SCALE GENOMIC DNA]</scope>
    <source>
        <strain evidence="8">finn</strain>
    </source>
</reference>
<proteinExistence type="inferred from homology"/>
<dbReference type="GO" id="GO:0019781">
    <property type="term" value="F:NEDD8 activating enzyme activity"/>
    <property type="evidence" value="ECO:0007669"/>
    <property type="project" value="UniProtKB-UniRule"/>
</dbReference>
<evidence type="ECO:0000313" key="8">
    <source>
        <dbReference type="Proteomes" id="UP000193719"/>
    </source>
</evidence>
<keyword evidence="4 5" id="KW-0833">Ubl conjugation pathway</keyword>
<dbReference type="GO" id="GO:0045116">
    <property type="term" value="P:protein neddylation"/>
    <property type="evidence" value="ECO:0007669"/>
    <property type="project" value="UniProtKB-UniRule"/>
</dbReference>
<comment type="pathway">
    <text evidence="1 5">Protein modification; protein neddylation.</text>
</comment>
<evidence type="ECO:0000256" key="5">
    <source>
        <dbReference type="PIRNR" id="PIRNR039099"/>
    </source>
</evidence>
<dbReference type="AlphaFoldDB" id="A0A1Y1VLI3"/>
<dbReference type="PANTHER" id="PTHR10953">
    <property type="entry name" value="UBIQUITIN-ACTIVATING ENZYME E1"/>
    <property type="match status" value="1"/>
</dbReference>
<dbReference type="Gene3D" id="3.40.50.720">
    <property type="entry name" value="NAD(P)-binding Rossmann-like Domain"/>
    <property type="match status" value="2"/>
</dbReference>
<organism evidence="7 8">
    <name type="scientific">Piromyces finnis</name>
    <dbReference type="NCBI Taxonomy" id="1754191"/>
    <lineage>
        <taxon>Eukaryota</taxon>
        <taxon>Fungi</taxon>
        <taxon>Fungi incertae sedis</taxon>
        <taxon>Chytridiomycota</taxon>
        <taxon>Chytridiomycota incertae sedis</taxon>
        <taxon>Neocallimastigomycetes</taxon>
        <taxon>Neocallimastigales</taxon>
        <taxon>Neocallimastigaceae</taxon>
        <taxon>Piromyces</taxon>
    </lineage>
</organism>
<dbReference type="PANTHER" id="PTHR10953:SF29">
    <property type="entry name" value="NEDD8-ACTIVATING ENZYME E1 REGULATORY SUBUNIT"/>
    <property type="match status" value="1"/>
</dbReference>
<evidence type="ECO:0000256" key="4">
    <source>
        <dbReference type="ARBA" id="ARBA00022786"/>
    </source>
</evidence>
<feature type="domain" description="THIF-type NAD/FAD binding fold" evidence="6">
    <location>
        <begin position="11"/>
        <end position="514"/>
    </location>
</feature>
<dbReference type="InterPro" id="IPR030667">
    <property type="entry name" value="APP-BP1"/>
</dbReference>
<comment type="function">
    <text evidence="5">Regulatory subunit of the dimeric UBA3-ULA1 E1 enzyme.</text>
</comment>
<comment type="caution">
    <text evidence="7">The sequence shown here is derived from an EMBL/GenBank/DDBJ whole genome shotgun (WGS) entry which is preliminary data.</text>
</comment>
<evidence type="ECO:0000256" key="2">
    <source>
        <dbReference type="ARBA" id="ARBA00006868"/>
    </source>
</evidence>
<dbReference type="UniPathway" id="UPA00885"/>
<dbReference type="InterPro" id="IPR000594">
    <property type="entry name" value="ThiF_NAD_FAD-bd"/>
</dbReference>
<dbReference type="STRING" id="1754191.A0A1Y1VLI3"/>
<accession>A0A1Y1VLI3</accession>
<name>A0A1Y1VLI3_9FUNG</name>
<dbReference type="Proteomes" id="UP000193719">
    <property type="component" value="Unassembled WGS sequence"/>
</dbReference>
<evidence type="ECO:0000313" key="7">
    <source>
        <dbReference type="EMBL" id="ORX59339.1"/>
    </source>
</evidence>